<organism evidence="3 4">
    <name type="scientific">Lymantria xylina multiple nucleopolyhedrovirus</name>
    <dbReference type="NCBI Taxonomy" id="2847840"/>
    <lineage>
        <taxon>Viruses</taxon>
        <taxon>Viruses incertae sedis</taxon>
        <taxon>Naldaviricetes</taxon>
        <taxon>Lefavirales</taxon>
        <taxon>Baculoviridae</taxon>
        <taxon>Alphabaculovirus</taxon>
        <taxon>Alphabaculovirus lyxylinae</taxon>
        <taxon>Lymantria xylina nucleopolyhedrovirus</taxon>
    </lineage>
</organism>
<sequence length="875" mass="99259">MNLIESVVIAIVIASVAASSLATYSTAELNALTDEVCVPARFLDAACHNATLLAAFEAAQFDFRRGADVKRYAAWLRLVNNMEYHASAGDRPRLMKTLARRSEFVALINTGVTAEMQADADEMFRWTIDTWSRYHDRRFDAFVATFAAFRNFMNAFVLWCDSDAAYFLRAALHGYRAVRKSFALDAQRALVDEAAAQTVALAFRYPLLRLDPELARRLVYIYYVIELKPLQRAAFGGLYRAVDKNSTMTRTDRFRAGRFTIALHHGTTNDSLVEAMRDETQFVYENFMRYFSSLRVNVTDYPATIDVFVHADKPTYTLTGPLWAIRTDNGGFTHISSQTNRITSHVYFERDAELPRNFGHELHHAFLFAVADVSGMPAWYVEGAANRYGNRPCYRFDHDSLESYAYVTARQIIAADYADEYLYGMGSALVAFLHEQRPQSLRRMIETNNYTISPDARFEADFELFRINKIYECRRAYGANGARADDNRNVQEEYLQYADSQTFAECRNYIEFDFRDVVFLMTPTALIKVNKRHALERVNAQREIAKYHLAPASLSRQDFEWFLEGALTRALEYMGDTHHHLKVDRSSYDYESKASCLHGDEDKPRAAVVRFASKTPQWQNFYLFTDKTEREARDALANYLTLKAKCSVYLNPPTGLRPEFARVLFDDGRAEFTDAQIVEAVDLRRNSILHLAALHNARLFETLASRSRSAARSLKNLDNMTPRELRAYADNYRARFRAAPPSQFCFAYIEAPSLATSPEPSLATSPEPSLATSPEPSLATSPEPSLATSTEPSLATSTEPSLATSTEPSLTTTSLTTTSLATSTEPSREPSSTLKTISGDTYADERKNKKRVGLWFLLLILFLVLIDITFYLMCF</sequence>
<keyword evidence="4" id="KW-1185">Reference proteome</keyword>
<dbReference type="RefSeq" id="YP_003517867.1">
    <property type="nucleotide sequence ID" value="NC_013953.1"/>
</dbReference>
<proteinExistence type="predicted"/>
<name>D4N2G4_9ABAC</name>
<dbReference type="Gene3D" id="3.40.30.160">
    <property type="entry name" value="Collagenase ColT, N-terminal domain"/>
    <property type="match status" value="1"/>
</dbReference>
<dbReference type="GeneID" id="8919424"/>
<keyword evidence="2" id="KW-0812">Transmembrane</keyword>
<reference evidence="3 4" key="1">
    <citation type="journal article" date="2010" name="BMC Genomics">
        <title>Genomic sequencing and analyses of Lymantria xylina multiple nucleopolyhedrovirus.</title>
        <authorList>
            <person name="Nai Y.S."/>
            <person name="Wu C.Y."/>
            <person name="Wang T.C."/>
            <person name="Chen Y.R."/>
            <person name="Lau W.H."/>
            <person name="Lo C.F."/>
            <person name="Tsai M.F."/>
            <person name="Wang C.H."/>
        </authorList>
    </citation>
    <scope>NUCLEOTIDE SEQUENCE [LARGE SCALE GENOMIC DNA]</scope>
    <source>
        <strain evidence="3">LyxyMNPV-5</strain>
    </source>
</reference>
<evidence type="ECO:0000313" key="3">
    <source>
        <dbReference type="EMBL" id="ADD73836.1"/>
    </source>
</evidence>
<evidence type="ECO:0000313" key="4">
    <source>
        <dbReference type="Proteomes" id="UP000203822"/>
    </source>
</evidence>
<feature type="compositionally biased region" description="Polar residues" evidence="1">
    <location>
        <begin position="756"/>
        <end position="800"/>
    </location>
</feature>
<feature type="transmembrane region" description="Helical" evidence="2">
    <location>
        <begin position="852"/>
        <end position="874"/>
    </location>
</feature>
<dbReference type="EMBL" id="GQ202541">
    <property type="protein sequence ID" value="ADD73836.1"/>
    <property type="molecule type" value="Genomic_DNA"/>
</dbReference>
<keyword evidence="2" id="KW-0472">Membrane</keyword>
<evidence type="ECO:0000256" key="1">
    <source>
        <dbReference type="SAM" id="MobiDB-lite"/>
    </source>
</evidence>
<accession>D4N2G4</accession>
<feature type="compositionally biased region" description="Low complexity" evidence="1">
    <location>
        <begin position="801"/>
        <end position="833"/>
    </location>
</feature>
<protein>
    <submittedName>
        <fullName evidence="3">ORF127</fullName>
    </submittedName>
</protein>
<dbReference type="Proteomes" id="UP000203822">
    <property type="component" value="Segment"/>
</dbReference>
<dbReference type="OrthoDB" id="6830at10239"/>
<feature type="region of interest" description="Disordered" evidence="1">
    <location>
        <begin position="756"/>
        <end position="836"/>
    </location>
</feature>
<evidence type="ECO:0000256" key="2">
    <source>
        <dbReference type="SAM" id="Phobius"/>
    </source>
</evidence>
<dbReference type="KEGG" id="vg:8919424"/>
<keyword evidence="2" id="KW-1133">Transmembrane helix</keyword>